<reference evidence="1" key="1">
    <citation type="submission" date="2016-10" db="EMBL/GenBank/DDBJ databases">
        <title>Sequence of Gallionella enrichment culture.</title>
        <authorList>
            <person name="Poehlein A."/>
            <person name="Muehling M."/>
            <person name="Daniel R."/>
        </authorList>
    </citation>
    <scope>NUCLEOTIDE SEQUENCE</scope>
</reference>
<proteinExistence type="predicted"/>
<sequence length="111" mass="11535">MNSMNCNLGNEIHCEEKLGSMSAAIAITNTGSAREVLTQKRLVISMRSGFSSSVALLRGSNAMPHIGQLPGSLRTTSRCIGQTYSVAFDFAGAGVIGSSAMPHLGHEPGIA</sequence>
<organism evidence="1">
    <name type="scientific">mine drainage metagenome</name>
    <dbReference type="NCBI Taxonomy" id="410659"/>
    <lineage>
        <taxon>unclassified sequences</taxon>
        <taxon>metagenomes</taxon>
        <taxon>ecological metagenomes</taxon>
    </lineage>
</organism>
<protein>
    <submittedName>
        <fullName evidence="1">Uncharacterized protein</fullName>
    </submittedName>
</protein>
<accession>A0A1J5P9A6</accession>
<name>A0A1J5P9A6_9ZZZZ</name>
<dbReference type="AlphaFoldDB" id="A0A1J5P9A6"/>
<gene>
    <name evidence="1" type="ORF">GALL_543940</name>
</gene>
<evidence type="ECO:0000313" key="1">
    <source>
        <dbReference type="EMBL" id="OIQ64060.1"/>
    </source>
</evidence>
<dbReference type="EMBL" id="MLJW01008454">
    <property type="protein sequence ID" value="OIQ64060.1"/>
    <property type="molecule type" value="Genomic_DNA"/>
</dbReference>
<comment type="caution">
    <text evidence="1">The sequence shown here is derived from an EMBL/GenBank/DDBJ whole genome shotgun (WGS) entry which is preliminary data.</text>
</comment>